<dbReference type="InParanoid" id="A0A0C3F9I5"/>
<dbReference type="Proteomes" id="UP000054166">
    <property type="component" value="Unassembled WGS sequence"/>
</dbReference>
<feature type="compositionally biased region" description="Polar residues" evidence="1">
    <location>
        <begin position="162"/>
        <end position="178"/>
    </location>
</feature>
<evidence type="ECO:0000256" key="2">
    <source>
        <dbReference type="SAM" id="Phobius"/>
    </source>
</evidence>
<dbReference type="HOGENOM" id="CLU_051368_3_0_1"/>
<sequence length="251" mass="27464">MQHAKRNQYKTSTDIPTPTSSASFSTNTSSSTDDGNVDSPSLYLFVFLAILFLLVLISCGVMIRAIILRRRLRRRVANALAAGVILPAAFGGQGSWMDFGEKPKVYDAWIQPGQEKWECMMPISARMNPSPSSLRKAIDAADTTSSTRTIQALASFARWSMPRQSSAPSNQRLSTPFTPSRLAPGDDDDEEERSIQVSVLIAMPSPKFKSSFDLDEDAEVEMLPEIMLGVAQVPYHAGSSVSASKLEEINV</sequence>
<keyword evidence="2" id="KW-0472">Membrane</keyword>
<reference evidence="4" key="2">
    <citation type="submission" date="2015-01" db="EMBL/GenBank/DDBJ databases">
        <title>Evolutionary Origins and Diversification of the Mycorrhizal Mutualists.</title>
        <authorList>
            <consortium name="DOE Joint Genome Institute"/>
            <consortium name="Mycorrhizal Genomics Consortium"/>
            <person name="Kohler A."/>
            <person name="Kuo A."/>
            <person name="Nagy L.G."/>
            <person name="Floudas D."/>
            <person name="Copeland A."/>
            <person name="Barry K.W."/>
            <person name="Cichocki N."/>
            <person name="Veneault-Fourrey C."/>
            <person name="LaButti K."/>
            <person name="Lindquist E.A."/>
            <person name="Lipzen A."/>
            <person name="Lundell T."/>
            <person name="Morin E."/>
            <person name="Murat C."/>
            <person name="Riley R."/>
            <person name="Ohm R."/>
            <person name="Sun H."/>
            <person name="Tunlid A."/>
            <person name="Henrissat B."/>
            <person name="Grigoriev I.V."/>
            <person name="Hibbett D.S."/>
            <person name="Martin F."/>
        </authorList>
    </citation>
    <scope>NUCLEOTIDE SEQUENCE [LARGE SCALE GENOMIC DNA]</scope>
    <source>
        <strain evidence="4">F 1598</strain>
    </source>
</reference>
<dbReference type="OrthoDB" id="3256943at2759"/>
<keyword evidence="4" id="KW-1185">Reference proteome</keyword>
<keyword evidence="2" id="KW-1133">Transmembrane helix</keyword>
<dbReference type="AlphaFoldDB" id="A0A0C3F9I5"/>
<evidence type="ECO:0000313" key="4">
    <source>
        <dbReference type="Proteomes" id="UP000054166"/>
    </source>
</evidence>
<accession>A0A0C3F9I5</accession>
<feature type="region of interest" description="Disordered" evidence="1">
    <location>
        <begin position="1"/>
        <end position="36"/>
    </location>
</feature>
<keyword evidence="2" id="KW-0812">Transmembrane</keyword>
<protein>
    <submittedName>
        <fullName evidence="3">Uncharacterized protein</fullName>
    </submittedName>
</protein>
<organism evidence="3 4">
    <name type="scientific">Piloderma croceum (strain F 1598)</name>
    <dbReference type="NCBI Taxonomy" id="765440"/>
    <lineage>
        <taxon>Eukaryota</taxon>
        <taxon>Fungi</taxon>
        <taxon>Dikarya</taxon>
        <taxon>Basidiomycota</taxon>
        <taxon>Agaricomycotina</taxon>
        <taxon>Agaricomycetes</taxon>
        <taxon>Agaricomycetidae</taxon>
        <taxon>Atheliales</taxon>
        <taxon>Atheliaceae</taxon>
        <taxon>Piloderma</taxon>
    </lineage>
</organism>
<feature type="region of interest" description="Disordered" evidence="1">
    <location>
        <begin position="161"/>
        <end position="193"/>
    </location>
</feature>
<reference evidence="3 4" key="1">
    <citation type="submission" date="2014-04" db="EMBL/GenBank/DDBJ databases">
        <authorList>
            <consortium name="DOE Joint Genome Institute"/>
            <person name="Kuo A."/>
            <person name="Tarkka M."/>
            <person name="Buscot F."/>
            <person name="Kohler A."/>
            <person name="Nagy L.G."/>
            <person name="Floudas D."/>
            <person name="Copeland A."/>
            <person name="Barry K.W."/>
            <person name="Cichocki N."/>
            <person name="Veneault-Fourrey C."/>
            <person name="LaButti K."/>
            <person name="Lindquist E.A."/>
            <person name="Lipzen A."/>
            <person name="Lundell T."/>
            <person name="Morin E."/>
            <person name="Murat C."/>
            <person name="Sun H."/>
            <person name="Tunlid A."/>
            <person name="Henrissat B."/>
            <person name="Grigoriev I.V."/>
            <person name="Hibbett D.S."/>
            <person name="Martin F."/>
            <person name="Nordberg H.P."/>
            <person name="Cantor M.N."/>
            <person name="Hua S.X."/>
        </authorList>
    </citation>
    <scope>NUCLEOTIDE SEQUENCE [LARGE SCALE GENOMIC DNA]</scope>
    <source>
        <strain evidence="3 4">F 1598</strain>
    </source>
</reference>
<proteinExistence type="predicted"/>
<evidence type="ECO:0000256" key="1">
    <source>
        <dbReference type="SAM" id="MobiDB-lite"/>
    </source>
</evidence>
<name>A0A0C3F9I5_PILCF</name>
<evidence type="ECO:0000313" key="3">
    <source>
        <dbReference type="EMBL" id="KIM81315.1"/>
    </source>
</evidence>
<feature type="compositionally biased region" description="Low complexity" evidence="1">
    <location>
        <begin position="17"/>
        <end position="32"/>
    </location>
</feature>
<feature type="transmembrane region" description="Helical" evidence="2">
    <location>
        <begin position="42"/>
        <end position="67"/>
    </location>
</feature>
<gene>
    <name evidence="3" type="ORF">PILCRDRAFT_821782</name>
</gene>
<dbReference type="EMBL" id="KN833000">
    <property type="protein sequence ID" value="KIM81315.1"/>
    <property type="molecule type" value="Genomic_DNA"/>
</dbReference>